<dbReference type="GO" id="GO:0008092">
    <property type="term" value="F:cytoskeletal protein binding"/>
    <property type="evidence" value="ECO:0007669"/>
    <property type="project" value="UniProtKB-ARBA"/>
</dbReference>
<dbReference type="GO" id="GO:0007015">
    <property type="term" value="P:actin filament organization"/>
    <property type="evidence" value="ECO:0007669"/>
    <property type="project" value="InterPro"/>
</dbReference>
<sequence length="251" mass="27508">MPAVSTLSDDEKGRVKNAIPKSSNKIHTAALARIYFAHPNPNDWSYSGLQGALAFTHDNSRGAFYFKLVDLVGTRGVIWEHEFYEGFEYYQDRPYFHSFPGDECMIAFVFAEEGEAKTMFKKVSSRKAEPAKVKASSSKKKSSKGGKIDKSMISGPTQGSFKHVAHMGYDAEKGFTSSGVDPSWTALLTALESQGVDREMVQNNMDFIKDFMRNAGAAEAAAAQKKKAPPPPIPRHRGHAQQDSASAPAPP</sequence>
<feature type="region of interest" description="Disordered" evidence="5">
    <location>
        <begin position="216"/>
        <end position="251"/>
    </location>
</feature>
<evidence type="ECO:0000256" key="4">
    <source>
        <dbReference type="ARBA" id="ARBA00023212"/>
    </source>
</evidence>
<dbReference type="SUPFAM" id="SSF47912">
    <property type="entry name" value="Wiscott-Aldrich syndrome protein, WASP, C-terminal domain"/>
    <property type="match status" value="1"/>
</dbReference>
<dbReference type="Pfam" id="PF00568">
    <property type="entry name" value="WH1"/>
    <property type="match status" value="1"/>
</dbReference>
<dbReference type="InterPro" id="IPR011026">
    <property type="entry name" value="WAS_C"/>
</dbReference>
<feature type="non-terminal residue" evidence="8">
    <location>
        <position position="251"/>
    </location>
</feature>
<dbReference type="STRING" id="745531.A0A0C3SAP4"/>
<evidence type="ECO:0000256" key="2">
    <source>
        <dbReference type="ARBA" id="ARBA00022490"/>
    </source>
</evidence>
<feature type="domain" description="CRIB" evidence="6">
    <location>
        <begin position="153"/>
        <end position="168"/>
    </location>
</feature>
<dbReference type="HOGENOM" id="CLU_015385_0_0_1"/>
<gene>
    <name evidence="8" type="ORF">PHLGIDRAFT_103016</name>
</gene>
<evidence type="ECO:0008006" key="10">
    <source>
        <dbReference type="Google" id="ProtNLM"/>
    </source>
</evidence>
<dbReference type="FunFam" id="3.90.810.10:FF:000010">
    <property type="entry name" value="Related to Neural Wiskott-Aldrich syndrome protein"/>
    <property type="match status" value="1"/>
</dbReference>
<feature type="region of interest" description="Disordered" evidence="5">
    <location>
        <begin position="131"/>
        <end position="157"/>
    </location>
</feature>
<feature type="domain" description="WH1" evidence="7">
    <location>
        <begin position="19"/>
        <end position="130"/>
    </location>
</feature>
<dbReference type="AlphaFoldDB" id="A0A0C3SAP4"/>
<dbReference type="InterPro" id="IPR033927">
    <property type="entry name" value="WASPfam_EVH1"/>
</dbReference>
<evidence type="ECO:0000259" key="6">
    <source>
        <dbReference type="PROSITE" id="PS50108"/>
    </source>
</evidence>
<protein>
    <recommendedName>
        <fullName evidence="10">WH1 domain-containing protein</fullName>
    </recommendedName>
</protein>
<keyword evidence="2" id="KW-0963">Cytoplasm</keyword>
<evidence type="ECO:0000256" key="5">
    <source>
        <dbReference type="SAM" id="MobiDB-lite"/>
    </source>
</evidence>
<dbReference type="InterPro" id="IPR036936">
    <property type="entry name" value="CRIB_dom_sf"/>
</dbReference>
<comment type="subcellular location">
    <subcellularLocation>
        <location evidence="1">Cytoplasm</location>
        <location evidence="1">Cytoskeleton</location>
    </subcellularLocation>
</comment>
<keyword evidence="4" id="KW-0206">Cytoskeleton</keyword>
<keyword evidence="3" id="KW-0597">Phosphoprotein</keyword>
<feature type="compositionally biased region" description="Basic residues" evidence="5">
    <location>
        <begin position="224"/>
        <end position="239"/>
    </location>
</feature>
<dbReference type="InterPro" id="IPR000697">
    <property type="entry name" value="WH1/EVH1_dom"/>
</dbReference>
<dbReference type="CDD" id="cd01205">
    <property type="entry name" value="EVH1_WASP-like"/>
    <property type="match status" value="1"/>
</dbReference>
<dbReference type="InterPro" id="IPR011993">
    <property type="entry name" value="PH-like_dom_sf"/>
</dbReference>
<proteinExistence type="predicted"/>
<evidence type="ECO:0000256" key="3">
    <source>
        <dbReference type="ARBA" id="ARBA00022553"/>
    </source>
</evidence>
<dbReference type="InterPro" id="IPR000095">
    <property type="entry name" value="CRIB_dom"/>
</dbReference>
<dbReference type="OrthoDB" id="8963340at2759"/>
<evidence type="ECO:0000256" key="1">
    <source>
        <dbReference type="ARBA" id="ARBA00004245"/>
    </source>
</evidence>
<dbReference type="Pfam" id="PF00786">
    <property type="entry name" value="PBD"/>
    <property type="match status" value="1"/>
</dbReference>
<organism evidence="8 9">
    <name type="scientific">Phlebiopsis gigantea (strain 11061_1 CR5-6)</name>
    <name type="common">White-rot fungus</name>
    <name type="synonym">Peniophora gigantea</name>
    <dbReference type="NCBI Taxonomy" id="745531"/>
    <lineage>
        <taxon>Eukaryota</taxon>
        <taxon>Fungi</taxon>
        <taxon>Dikarya</taxon>
        <taxon>Basidiomycota</taxon>
        <taxon>Agaricomycotina</taxon>
        <taxon>Agaricomycetes</taxon>
        <taxon>Polyporales</taxon>
        <taxon>Phanerochaetaceae</taxon>
        <taxon>Phlebiopsis</taxon>
    </lineage>
</organism>
<dbReference type="PROSITE" id="PS50108">
    <property type="entry name" value="CRIB"/>
    <property type="match status" value="1"/>
</dbReference>
<dbReference type="PROSITE" id="PS50229">
    <property type="entry name" value="WH1"/>
    <property type="match status" value="1"/>
</dbReference>
<evidence type="ECO:0000313" key="8">
    <source>
        <dbReference type="EMBL" id="KIP09392.1"/>
    </source>
</evidence>
<evidence type="ECO:0000259" key="7">
    <source>
        <dbReference type="PROSITE" id="PS50229"/>
    </source>
</evidence>
<dbReference type="GO" id="GO:0030479">
    <property type="term" value="C:actin cortical patch"/>
    <property type="evidence" value="ECO:0007669"/>
    <property type="project" value="UniProtKB-ARBA"/>
</dbReference>
<name>A0A0C3SAP4_PHLG1</name>
<dbReference type="EMBL" id="KN840467">
    <property type="protein sequence ID" value="KIP09392.1"/>
    <property type="molecule type" value="Genomic_DNA"/>
</dbReference>
<dbReference type="GO" id="GO:0071933">
    <property type="term" value="F:Arp2/3 complex binding"/>
    <property type="evidence" value="ECO:0007669"/>
    <property type="project" value="UniProtKB-ARBA"/>
</dbReference>
<dbReference type="Gene3D" id="2.30.29.30">
    <property type="entry name" value="Pleckstrin-homology domain (PH domain)/Phosphotyrosine-binding domain (PTB)"/>
    <property type="match status" value="1"/>
</dbReference>
<dbReference type="CDD" id="cd00132">
    <property type="entry name" value="CRIB"/>
    <property type="match status" value="1"/>
</dbReference>
<evidence type="ECO:0000313" key="9">
    <source>
        <dbReference type="Proteomes" id="UP000053257"/>
    </source>
</evidence>
<accession>A0A0C3SAP4</accession>
<dbReference type="FunFam" id="2.30.29.30:FF:000281">
    <property type="entry name" value="Actin associated protein"/>
    <property type="match status" value="1"/>
</dbReference>
<keyword evidence="9" id="KW-1185">Reference proteome</keyword>
<dbReference type="Gene3D" id="3.90.810.10">
    <property type="entry name" value="CRIB domain"/>
    <property type="match status" value="1"/>
</dbReference>
<reference evidence="8 9" key="1">
    <citation type="journal article" date="2014" name="PLoS Genet.">
        <title>Analysis of the Phlebiopsis gigantea genome, transcriptome and secretome provides insight into its pioneer colonization strategies of wood.</title>
        <authorList>
            <person name="Hori C."/>
            <person name="Ishida T."/>
            <person name="Igarashi K."/>
            <person name="Samejima M."/>
            <person name="Suzuki H."/>
            <person name="Master E."/>
            <person name="Ferreira P."/>
            <person name="Ruiz-Duenas F.J."/>
            <person name="Held B."/>
            <person name="Canessa P."/>
            <person name="Larrondo L.F."/>
            <person name="Schmoll M."/>
            <person name="Druzhinina I.S."/>
            <person name="Kubicek C.P."/>
            <person name="Gaskell J.A."/>
            <person name="Kersten P."/>
            <person name="St John F."/>
            <person name="Glasner J."/>
            <person name="Sabat G."/>
            <person name="Splinter BonDurant S."/>
            <person name="Syed K."/>
            <person name="Yadav J."/>
            <person name="Mgbeahuruike A.C."/>
            <person name="Kovalchuk A."/>
            <person name="Asiegbu F.O."/>
            <person name="Lackner G."/>
            <person name="Hoffmeister D."/>
            <person name="Rencoret J."/>
            <person name="Gutierrez A."/>
            <person name="Sun H."/>
            <person name="Lindquist E."/>
            <person name="Barry K."/>
            <person name="Riley R."/>
            <person name="Grigoriev I.V."/>
            <person name="Henrissat B."/>
            <person name="Kues U."/>
            <person name="Berka R.M."/>
            <person name="Martinez A.T."/>
            <person name="Covert S.F."/>
            <person name="Blanchette R.A."/>
            <person name="Cullen D."/>
        </authorList>
    </citation>
    <scope>NUCLEOTIDE SEQUENCE [LARGE SCALE GENOMIC DNA]</scope>
    <source>
        <strain evidence="8 9">11061_1 CR5-6</strain>
    </source>
</reference>
<dbReference type="SMART" id="SM00461">
    <property type="entry name" value="WH1"/>
    <property type="match status" value="1"/>
</dbReference>
<dbReference type="SUPFAM" id="SSF50729">
    <property type="entry name" value="PH domain-like"/>
    <property type="match status" value="1"/>
</dbReference>
<dbReference type="Proteomes" id="UP000053257">
    <property type="component" value="Unassembled WGS sequence"/>
</dbReference>